<dbReference type="STRING" id="1434701.SAMN05443634_1212"/>
<sequence length="196" mass="23326">MQTMNLIILSLILIISCDNQNSLEKSAKEIKKNNYNKTNFIPDIRVNDIELSNSRTFFNGYKNLEKLVIENNNDLPFVSFVNNLNTEKFTVYFFYGSTYDEFYQFKIEYLNNEKFYNYLQYDNFITESGIKLGLSKKDLIKIKGNNYKENNNVIKYIISDYESSPFLQKYNLPAYFSEYTFINGKLIKIYFGFEYP</sequence>
<protein>
    <submittedName>
        <fullName evidence="1">Uncharacterized protein</fullName>
    </submittedName>
</protein>
<dbReference type="EMBL" id="FRBH01000021">
    <property type="protein sequence ID" value="SHL75726.1"/>
    <property type="molecule type" value="Genomic_DNA"/>
</dbReference>
<proteinExistence type="predicted"/>
<organism evidence="1 2">
    <name type="scientific">Chishuiella changwenlii</name>
    <dbReference type="NCBI Taxonomy" id="1434701"/>
    <lineage>
        <taxon>Bacteria</taxon>
        <taxon>Pseudomonadati</taxon>
        <taxon>Bacteroidota</taxon>
        <taxon>Flavobacteriia</taxon>
        <taxon>Flavobacteriales</taxon>
        <taxon>Weeksellaceae</taxon>
        <taxon>Chishuiella</taxon>
    </lineage>
</organism>
<reference evidence="2" key="1">
    <citation type="submission" date="2016-11" db="EMBL/GenBank/DDBJ databases">
        <authorList>
            <person name="Varghese N."/>
            <person name="Submissions S."/>
        </authorList>
    </citation>
    <scope>NUCLEOTIDE SEQUENCE [LARGE SCALE GENOMIC DNA]</scope>
    <source>
        <strain evidence="2">DSM 27989</strain>
    </source>
</reference>
<gene>
    <name evidence="1" type="ORF">SAMN05443634_1212</name>
</gene>
<evidence type="ECO:0000313" key="2">
    <source>
        <dbReference type="Proteomes" id="UP000184120"/>
    </source>
</evidence>
<name>A0A1M7D8A2_9FLAO</name>
<accession>A0A1M7D8A2</accession>
<dbReference type="Proteomes" id="UP000184120">
    <property type="component" value="Unassembled WGS sequence"/>
</dbReference>
<dbReference type="AlphaFoldDB" id="A0A1M7D8A2"/>
<evidence type="ECO:0000313" key="1">
    <source>
        <dbReference type="EMBL" id="SHL75726.1"/>
    </source>
</evidence>